<keyword evidence="11" id="KW-1185">Reference proteome</keyword>
<dbReference type="GO" id="GO:0000319">
    <property type="term" value="F:sulfite transmembrane transporter activity"/>
    <property type="evidence" value="ECO:0007669"/>
    <property type="project" value="TreeGrafter"/>
</dbReference>
<gene>
    <name evidence="10" type="primary">SSU1</name>
    <name evidence="10" type="ORF">LPJ61_004163</name>
</gene>
<dbReference type="InterPro" id="IPR051629">
    <property type="entry name" value="Sulfite_efflux_TDT"/>
</dbReference>
<dbReference type="PANTHER" id="PTHR31686:SF3">
    <property type="entry name" value="ACID TRANSPORT PROTEIN, PUTATIVE (AFU_ORTHOLOGUE AFUA_4G09410)-RELATED"/>
    <property type="match status" value="1"/>
</dbReference>
<accession>A0A9W8CXI9</accession>
<keyword evidence="3" id="KW-0813">Transport</keyword>
<dbReference type="InterPro" id="IPR038665">
    <property type="entry name" value="Voltage-dep_anion_channel_sf"/>
</dbReference>
<organism evidence="10 11">
    <name type="scientific">Coemansia biformis</name>
    <dbReference type="NCBI Taxonomy" id="1286918"/>
    <lineage>
        <taxon>Eukaryota</taxon>
        <taxon>Fungi</taxon>
        <taxon>Fungi incertae sedis</taxon>
        <taxon>Zoopagomycota</taxon>
        <taxon>Kickxellomycotina</taxon>
        <taxon>Kickxellomycetes</taxon>
        <taxon>Kickxellales</taxon>
        <taxon>Kickxellaceae</taxon>
        <taxon>Coemansia</taxon>
    </lineage>
</organism>
<feature type="transmembrane region" description="Helical" evidence="9">
    <location>
        <begin position="188"/>
        <end position="210"/>
    </location>
</feature>
<evidence type="ECO:0000256" key="3">
    <source>
        <dbReference type="ARBA" id="ARBA00022448"/>
    </source>
</evidence>
<evidence type="ECO:0000256" key="8">
    <source>
        <dbReference type="SAM" id="MobiDB-lite"/>
    </source>
</evidence>
<dbReference type="EMBL" id="JANBOI010000872">
    <property type="protein sequence ID" value="KAJ1728199.1"/>
    <property type="molecule type" value="Genomic_DNA"/>
</dbReference>
<dbReference type="Pfam" id="PF03595">
    <property type="entry name" value="SLAC1"/>
    <property type="match status" value="1"/>
</dbReference>
<feature type="compositionally biased region" description="Polar residues" evidence="8">
    <location>
        <begin position="1"/>
        <end position="21"/>
    </location>
</feature>
<dbReference type="GO" id="GO:0005886">
    <property type="term" value="C:plasma membrane"/>
    <property type="evidence" value="ECO:0007669"/>
    <property type="project" value="UniProtKB-SubCell"/>
</dbReference>
<evidence type="ECO:0000256" key="7">
    <source>
        <dbReference type="ARBA" id="ARBA00023136"/>
    </source>
</evidence>
<comment type="caution">
    <text evidence="10">The sequence shown here is derived from an EMBL/GenBank/DDBJ whole genome shotgun (WGS) entry which is preliminary data.</text>
</comment>
<name>A0A9W8CXI9_9FUNG</name>
<comment type="subcellular location">
    <subcellularLocation>
        <location evidence="1">Cell membrane</location>
        <topology evidence="1">Multi-pass membrane protein</topology>
    </subcellularLocation>
</comment>
<keyword evidence="4" id="KW-1003">Cell membrane</keyword>
<proteinExistence type="inferred from homology"/>
<dbReference type="OrthoDB" id="1099at2759"/>
<feature type="transmembrane region" description="Helical" evidence="9">
    <location>
        <begin position="152"/>
        <end position="176"/>
    </location>
</feature>
<feature type="transmembrane region" description="Helical" evidence="9">
    <location>
        <begin position="53"/>
        <end position="74"/>
    </location>
</feature>
<keyword evidence="6 9" id="KW-1133">Transmembrane helix</keyword>
<dbReference type="Gene3D" id="1.50.10.150">
    <property type="entry name" value="Voltage-dependent anion channel"/>
    <property type="match status" value="1"/>
</dbReference>
<keyword evidence="5 9" id="KW-0812">Transmembrane</keyword>
<evidence type="ECO:0000256" key="5">
    <source>
        <dbReference type="ARBA" id="ARBA00022692"/>
    </source>
</evidence>
<evidence type="ECO:0000256" key="4">
    <source>
        <dbReference type="ARBA" id="ARBA00022475"/>
    </source>
</evidence>
<dbReference type="InterPro" id="IPR004695">
    <property type="entry name" value="SLAC1/Mae1/Ssu1/TehA"/>
</dbReference>
<evidence type="ECO:0000256" key="1">
    <source>
        <dbReference type="ARBA" id="ARBA00004651"/>
    </source>
</evidence>
<feature type="region of interest" description="Disordered" evidence="8">
    <location>
        <begin position="1"/>
        <end position="24"/>
    </location>
</feature>
<feature type="transmembrane region" description="Helical" evidence="9">
    <location>
        <begin position="80"/>
        <end position="102"/>
    </location>
</feature>
<evidence type="ECO:0000256" key="6">
    <source>
        <dbReference type="ARBA" id="ARBA00022989"/>
    </source>
</evidence>
<feature type="transmembrane region" description="Helical" evidence="9">
    <location>
        <begin position="216"/>
        <end position="244"/>
    </location>
</feature>
<dbReference type="PANTHER" id="PTHR31686">
    <property type="match status" value="1"/>
</dbReference>
<feature type="transmembrane region" description="Helical" evidence="9">
    <location>
        <begin position="123"/>
        <end position="146"/>
    </location>
</feature>
<sequence>MHSRSSTNRTDTTLDAGPNSSRRSRLDNIKNHIHHPMHHLNQRRDAIRGFSPAWFTACMGTGITSTSIHSFPYYWDPLRYISMVLAGLTLLMVVVFTVLFIWRLVKHRDFFDILYHPQIGLTLGAIPMAYSTLTTCIATILGWYHLTWVPTLVVVLWAISVAMSIASLLAVPFALMSHQGHPFDKVTAALFMPVVPGVVAAAAGGTVASVQNVGSVAVNIIIASYVLLGAGLGIVLMFLTFYFIRLVLFKLPPRETIASVFLPLGPLGQATNATLLLGTQ</sequence>
<dbReference type="Proteomes" id="UP001143981">
    <property type="component" value="Unassembled WGS sequence"/>
</dbReference>
<comment type="similarity">
    <text evidence="2">Belongs to the tellurite-resistance/dicarboxylate transporter (TDT) family.</text>
</comment>
<evidence type="ECO:0000313" key="11">
    <source>
        <dbReference type="Proteomes" id="UP001143981"/>
    </source>
</evidence>
<evidence type="ECO:0000256" key="9">
    <source>
        <dbReference type="SAM" id="Phobius"/>
    </source>
</evidence>
<keyword evidence="7 9" id="KW-0472">Membrane</keyword>
<feature type="non-terminal residue" evidence="10">
    <location>
        <position position="280"/>
    </location>
</feature>
<reference evidence="10" key="1">
    <citation type="submission" date="2022-07" db="EMBL/GenBank/DDBJ databases">
        <title>Phylogenomic reconstructions and comparative analyses of Kickxellomycotina fungi.</title>
        <authorList>
            <person name="Reynolds N.K."/>
            <person name="Stajich J.E."/>
            <person name="Barry K."/>
            <person name="Grigoriev I.V."/>
            <person name="Crous P."/>
            <person name="Smith M.E."/>
        </authorList>
    </citation>
    <scope>NUCLEOTIDE SEQUENCE</scope>
    <source>
        <strain evidence="10">BCRC 34381</strain>
    </source>
</reference>
<evidence type="ECO:0000256" key="2">
    <source>
        <dbReference type="ARBA" id="ARBA00008566"/>
    </source>
</evidence>
<protein>
    <submittedName>
        <fullName evidence="10">Plasma membrane sulfite pump involved in sulfite metabolism</fullName>
    </submittedName>
</protein>
<dbReference type="AlphaFoldDB" id="A0A9W8CXI9"/>
<evidence type="ECO:0000313" key="10">
    <source>
        <dbReference type="EMBL" id="KAJ1728199.1"/>
    </source>
</evidence>